<sequence length="172" mass="19274">MSRLISRQNIHLEFFVALTAEMNSDEDGEIREKVEQYTRMLSCDNKIGHALRRIFQANINMTLELLSETGVGKAVNQLRSQEQMAKSLKNGKIWSCGLKQRKKRFLSPCSENTLKKKEKENGEKEANDCADEVHCNKTGPSSNGLKNACLGLSFADMLARADIAGPPQENEN</sequence>
<organism evidence="2">
    <name type="scientific">Wuchereria bancrofti</name>
    <dbReference type="NCBI Taxonomy" id="6293"/>
    <lineage>
        <taxon>Eukaryota</taxon>
        <taxon>Metazoa</taxon>
        <taxon>Ecdysozoa</taxon>
        <taxon>Nematoda</taxon>
        <taxon>Chromadorea</taxon>
        <taxon>Rhabditida</taxon>
        <taxon>Spirurina</taxon>
        <taxon>Spiruromorpha</taxon>
        <taxon>Filarioidea</taxon>
        <taxon>Onchocercidae</taxon>
        <taxon>Wuchereria</taxon>
    </lineage>
</organism>
<dbReference type="Pfam" id="PF08711">
    <property type="entry name" value="Med26"/>
    <property type="match status" value="1"/>
</dbReference>
<dbReference type="InterPro" id="IPR035441">
    <property type="entry name" value="TFIIS/LEDGF_dom_sf"/>
</dbReference>
<dbReference type="STRING" id="6293.A0A1I8F0T5"/>
<dbReference type="InterPro" id="IPR017923">
    <property type="entry name" value="TFIIS_N"/>
</dbReference>
<proteinExistence type="predicted"/>
<dbReference type="Gene3D" id="1.20.930.10">
    <property type="entry name" value="Conserved domain common to transcription factors TFIIS, elongin A, CRSP70"/>
    <property type="match status" value="1"/>
</dbReference>
<feature type="domain" description="TFIIS N-terminal" evidence="1">
    <location>
        <begin position="59"/>
        <end position="81"/>
    </location>
</feature>
<protein>
    <submittedName>
        <fullName evidence="2">TFIIS N-terminal domain-containing protein</fullName>
    </submittedName>
</protein>
<dbReference type="SUPFAM" id="SSF47676">
    <property type="entry name" value="Conserved domain common to transcription factors TFIIS, elongin A, CRSP70"/>
    <property type="match status" value="1"/>
</dbReference>
<evidence type="ECO:0000313" key="2">
    <source>
        <dbReference type="WBParaSite" id="maker-PairedContig_972-snap-gene-0.7-mRNA-1"/>
    </source>
</evidence>
<evidence type="ECO:0000259" key="1">
    <source>
        <dbReference type="Pfam" id="PF08711"/>
    </source>
</evidence>
<dbReference type="AlphaFoldDB" id="A0A1I8F0T5"/>
<name>A0A1I8F0T5_WUCBA</name>
<dbReference type="WBParaSite" id="maker-PairedContig_972-snap-gene-0.7-mRNA-1">
    <property type="protein sequence ID" value="maker-PairedContig_972-snap-gene-0.7-mRNA-1"/>
    <property type="gene ID" value="maker-PairedContig_972-snap-gene-0.7"/>
</dbReference>
<accession>A0A1I8F0T5</accession>
<reference evidence="2" key="1">
    <citation type="submission" date="2016-11" db="UniProtKB">
        <authorList>
            <consortium name="WormBaseParasite"/>
        </authorList>
    </citation>
    <scope>IDENTIFICATION</scope>
    <source>
        <strain evidence="2">pt0022</strain>
    </source>
</reference>